<dbReference type="SMR" id="G1SRA2"/>
<dbReference type="EC" id="3.1.1.4" evidence="24"/>
<feature type="disulfide bond" evidence="22">
    <location>
        <begin position="63"/>
        <end position="117"/>
    </location>
</feature>
<evidence type="ECO:0000256" key="21">
    <source>
        <dbReference type="PIRSR" id="PIRSR601211-2"/>
    </source>
</evidence>
<dbReference type="InterPro" id="IPR016090">
    <property type="entry name" value="PLA2-like_dom"/>
</dbReference>
<reference evidence="27 28" key="1">
    <citation type="journal article" date="2011" name="Nature">
        <title>A high-resolution map of human evolutionary constraint using 29 mammals.</title>
        <authorList>
            <person name="Lindblad-Toh K."/>
            <person name="Garber M."/>
            <person name="Zuk O."/>
            <person name="Lin M.F."/>
            <person name="Parker B.J."/>
            <person name="Washietl S."/>
            <person name="Kheradpour P."/>
            <person name="Ernst J."/>
            <person name="Jordan G."/>
            <person name="Mauceli E."/>
            <person name="Ward L.D."/>
            <person name="Lowe C.B."/>
            <person name="Holloway A.K."/>
            <person name="Clamp M."/>
            <person name="Gnerre S."/>
            <person name="Alfoldi J."/>
            <person name="Beal K."/>
            <person name="Chang J."/>
            <person name="Clawson H."/>
            <person name="Cuff J."/>
            <person name="Di Palma F."/>
            <person name="Fitzgerald S."/>
            <person name="Flicek P."/>
            <person name="Guttman M."/>
            <person name="Hubisz M.J."/>
            <person name="Jaffe D.B."/>
            <person name="Jungreis I."/>
            <person name="Kent W.J."/>
            <person name="Kostka D."/>
            <person name="Lara M."/>
            <person name="Martins A.L."/>
            <person name="Massingham T."/>
            <person name="Moltke I."/>
            <person name="Raney B.J."/>
            <person name="Rasmussen M.D."/>
            <person name="Robinson J."/>
            <person name="Stark A."/>
            <person name="Vilella A.J."/>
            <person name="Wen J."/>
            <person name="Xie X."/>
            <person name="Zody M.C."/>
            <person name="Baldwin J."/>
            <person name="Bloom T."/>
            <person name="Chin C.W."/>
            <person name="Heiman D."/>
            <person name="Nicol R."/>
            <person name="Nusbaum C."/>
            <person name="Young S."/>
            <person name="Wilkinson J."/>
            <person name="Worley K.C."/>
            <person name="Kovar C.L."/>
            <person name="Muzny D.M."/>
            <person name="Gibbs R.A."/>
            <person name="Cree A."/>
            <person name="Dihn H.H."/>
            <person name="Fowler G."/>
            <person name="Jhangiani S."/>
            <person name="Joshi V."/>
            <person name="Lee S."/>
            <person name="Lewis L.R."/>
            <person name="Nazareth L.V."/>
            <person name="Okwuonu G."/>
            <person name="Santibanez J."/>
            <person name="Warren W.C."/>
            <person name="Mardis E.R."/>
            <person name="Weinstock G.M."/>
            <person name="Wilson R.K."/>
            <person name="Delehaunty K."/>
            <person name="Dooling D."/>
            <person name="Fronik C."/>
            <person name="Fulton L."/>
            <person name="Fulton B."/>
            <person name="Graves T."/>
            <person name="Minx P."/>
            <person name="Sodergren E."/>
            <person name="Birney E."/>
            <person name="Margulies E.H."/>
            <person name="Herrero J."/>
            <person name="Green E.D."/>
            <person name="Haussler D."/>
            <person name="Siepel A."/>
            <person name="Goldman N."/>
            <person name="Pollard K.S."/>
            <person name="Pedersen J.S."/>
            <person name="Lander E.S."/>
            <person name="Kellis M."/>
        </authorList>
    </citation>
    <scope>NUCLEOTIDE SEQUENCE [LARGE SCALE GENOMIC DNA]</scope>
    <source>
        <strain evidence="27 28">Thorbecke inbred</strain>
    </source>
</reference>
<keyword evidence="5" id="KW-0929">Antimicrobial</keyword>
<comment type="catalytic activity">
    <reaction evidence="11">
        <text>1-hexadecanoyl-2-(9Z-octadecenoyl)-sn-glycero-3-phospho-(1'-sn-glycerol) + H2O = 1-hexadecanoyl-sn-glycero-3-phospho-(1'-sn-glycerol) + (9Z)-octadecenoate + H(+)</text>
        <dbReference type="Rhea" id="RHEA:40919"/>
        <dbReference type="ChEBI" id="CHEBI:15377"/>
        <dbReference type="ChEBI" id="CHEBI:15378"/>
        <dbReference type="ChEBI" id="CHEBI:30823"/>
        <dbReference type="ChEBI" id="CHEBI:72841"/>
        <dbReference type="ChEBI" id="CHEBI:75158"/>
    </reaction>
    <physiologicalReaction direction="left-to-right" evidence="11">
        <dbReference type="Rhea" id="RHEA:40920"/>
    </physiologicalReaction>
</comment>
<comment type="similarity">
    <text evidence="3 23">Belongs to the phospholipase A2 family.</text>
</comment>
<reference evidence="27" key="2">
    <citation type="submission" date="2025-08" db="UniProtKB">
        <authorList>
            <consortium name="Ensembl"/>
        </authorList>
    </citation>
    <scope>IDENTIFICATION</scope>
    <source>
        <strain evidence="27">Thorbecke</strain>
    </source>
</reference>
<feature type="region of interest" description="Disordered" evidence="25">
    <location>
        <begin position="129"/>
        <end position="172"/>
    </location>
</feature>
<keyword evidence="7 22" id="KW-1015">Disulfide bond</keyword>
<feature type="domain" description="Phospholipase A2-like central" evidence="26">
    <location>
        <begin position="21"/>
        <end position="138"/>
    </location>
</feature>
<dbReference type="PROSITE" id="PS00119">
    <property type="entry name" value="PA2_ASP"/>
    <property type="match status" value="1"/>
</dbReference>
<evidence type="ECO:0000256" key="25">
    <source>
        <dbReference type="SAM" id="MobiDB-lite"/>
    </source>
</evidence>
<dbReference type="GO" id="GO:0005543">
    <property type="term" value="F:phospholipid binding"/>
    <property type="evidence" value="ECO:0007669"/>
    <property type="project" value="TreeGrafter"/>
</dbReference>
<dbReference type="GO" id="GO:0005509">
    <property type="term" value="F:calcium ion binding"/>
    <property type="evidence" value="ECO:0007669"/>
    <property type="project" value="InterPro"/>
</dbReference>
<comment type="catalytic activity">
    <reaction evidence="18">
        <text>1-hexadecanoyl-2-(9Z,12Z-octadecadienoyl)-sn-glycero-3-phosphoethanolamine + H2O = 1-hexadecanoyl-sn-glycero-3-phosphoethanolamine + (9Z,12Z)-octadecadienoate + H(+)</text>
        <dbReference type="Rhea" id="RHEA:40815"/>
        <dbReference type="ChEBI" id="CHEBI:15377"/>
        <dbReference type="ChEBI" id="CHEBI:15378"/>
        <dbReference type="ChEBI" id="CHEBI:30245"/>
        <dbReference type="ChEBI" id="CHEBI:73004"/>
        <dbReference type="ChEBI" id="CHEBI:73008"/>
    </reaction>
    <physiologicalReaction direction="left-to-right" evidence="18">
        <dbReference type="Rhea" id="RHEA:40816"/>
    </physiologicalReaction>
</comment>
<comment type="catalytic activity">
    <reaction evidence="19">
        <text>1-hexadecanoyl-2-(9Z-octadecenoyl)-sn-glycero-3-phosphoglycerol + H2O = 1-hexadecanoyl-sn-glycero-3-phosphoglycerol + (9Z)-octadecenoate + H(+)</text>
        <dbReference type="Rhea" id="RHEA:44524"/>
        <dbReference type="ChEBI" id="CHEBI:15377"/>
        <dbReference type="ChEBI" id="CHEBI:15378"/>
        <dbReference type="ChEBI" id="CHEBI:30823"/>
        <dbReference type="ChEBI" id="CHEBI:84472"/>
        <dbReference type="ChEBI" id="CHEBI:84475"/>
    </reaction>
    <physiologicalReaction direction="left-to-right" evidence="19">
        <dbReference type="Rhea" id="RHEA:44525"/>
    </physiologicalReaction>
</comment>
<comment type="catalytic activity">
    <reaction evidence="16">
        <text>1-hexadecanoyl-2-(9Z-octadecenoyl)-sn-glycero-3-phosphoethanolamine + H2O = 1-hexadecanoyl-sn-glycero-3-phosphoethanolamine + (9Z)-octadecenoate + H(+)</text>
        <dbReference type="Rhea" id="RHEA:40911"/>
        <dbReference type="ChEBI" id="CHEBI:15377"/>
        <dbReference type="ChEBI" id="CHEBI:15378"/>
        <dbReference type="ChEBI" id="CHEBI:30823"/>
        <dbReference type="ChEBI" id="CHEBI:73004"/>
        <dbReference type="ChEBI" id="CHEBI:73007"/>
    </reaction>
    <physiologicalReaction direction="left-to-right" evidence="16">
        <dbReference type="Rhea" id="RHEA:40912"/>
    </physiologicalReaction>
</comment>
<evidence type="ECO:0000256" key="2">
    <source>
        <dbReference type="ARBA" id="ARBA00004613"/>
    </source>
</evidence>
<feature type="binding site" evidence="21">
    <location>
        <position position="51"/>
    </location>
    <ligand>
        <name>Ca(2+)</name>
        <dbReference type="ChEBI" id="CHEBI:29108"/>
    </ligand>
</feature>
<dbReference type="GO" id="GO:0006644">
    <property type="term" value="P:phospholipid metabolic process"/>
    <property type="evidence" value="ECO:0007669"/>
    <property type="project" value="InterPro"/>
</dbReference>
<evidence type="ECO:0000256" key="23">
    <source>
        <dbReference type="RuleBase" id="RU003654"/>
    </source>
</evidence>
<dbReference type="SUPFAM" id="SSF48619">
    <property type="entry name" value="Phospholipase A2, PLA2"/>
    <property type="match status" value="1"/>
</dbReference>
<keyword evidence="5" id="KW-0081">Bacteriolytic enzyme</keyword>
<keyword evidence="24" id="KW-0443">Lipid metabolism</keyword>
<evidence type="ECO:0000256" key="19">
    <source>
        <dbReference type="ARBA" id="ARBA00049282"/>
    </source>
</evidence>
<dbReference type="EMBL" id="AAGW02059957">
    <property type="status" value="NOT_ANNOTATED_CDS"/>
    <property type="molecule type" value="Genomic_DNA"/>
</dbReference>
<evidence type="ECO:0000256" key="4">
    <source>
        <dbReference type="ARBA" id="ARBA00022525"/>
    </source>
</evidence>
<feature type="disulfide bond" evidence="22">
    <location>
        <begin position="97"/>
        <end position="108"/>
    </location>
</feature>
<comment type="catalytic activity">
    <reaction evidence="10">
        <text>a 1,2-diacyl-sn-glycero-3-phosphoethanolamine + H2O = a 1-acyl-sn-glycero-3-phosphoethanolamine + a fatty acid + H(+)</text>
        <dbReference type="Rhea" id="RHEA:44604"/>
        <dbReference type="ChEBI" id="CHEBI:15377"/>
        <dbReference type="ChEBI" id="CHEBI:15378"/>
        <dbReference type="ChEBI" id="CHEBI:28868"/>
        <dbReference type="ChEBI" id="CHEBI:64381"/>
        <dbReference type="ChEBI" id="CHEBI:64612"/>
    </reaction>
    <physiologicalReaction direction="left-to-right" evidence="10">
        <dbReference type="Rhea" id="RHEA:44605"/>
    </physiologicalReaction>
</comment>
<dbReference type="GO" id="GO:0031640">
    <property type="term" value="P:killing of cells of another organism"/>
    <property type="evidence" value="ECO:0007669"/>
    <property type="project" value="UniProtKB-KW"/>
</dbReference>
<keyword evidence="6 21" id="KW-0106">Calcium</keyword>
<dbReference type="InterPro" id="IPR001211">
    <property type="entry name" value="PLA2"/>
</dbReference>
<dbReference type="Bgee" id="ENSOCUG00000006582">
    <property type="expression patterns" value="Expressed in blood and 11 other cell types or tissues"/>
</dbReference>
<dbReference type="EMBL" id="AAGW02059954">
    <property type="status" value="NOT_ANNOTATED_CDS"/>
    <property type="molecule type" value="Genomic_DNA"/>
</dbReference>
<feature type="disulfide bond" evidence="22">
    <location>
        <begin position="79"/>
        <end position="103"/>
    </location>
</feature>
<evidence type="ECO:0000256" key="15">
    <source>
        <dbReference type="ARBA" id="ARBA00048541"/>
    </source>
</evidence>
<accession>G1SRA2</accession>
<sequence length="172" mass="18779">MKTLLLLAVILTFGFLQVYGHLLDFRKMIRYTTGKEATTSYGAYGCHCGVGGRGAPKDATDRCCLAHDCCYRRLEKRKCGTKFLSYKFSMSRGKITCGKQDSCRSQLCECDKAAAYCFARNRKSYSRKYQGEEELGGKGCPGSSRNTGLSGARGKGGGGGEREGGRKREPGC</sequence>
<feature type="signal peptide" evidence="24">
    <location>
        <begin position="1"/>
        <end position="20"/>
    </location>
</feature>
<evidence type="ECO:0000256" key="13">
    <source>
        <dbReference type="ARBA" id="ARBA00048221"/>
    </source>
</evidence>
<keyword evidence="4 24" id="KW-0964">Secreted</keyword>
<dbReference type="PRINTS" id="PR00389">
    <property type="entry name" value="PHPHLIPASEA2"/>
</dbReference>
<proteinExistence type="inferred from homology"/>
<dbReference type="FunCoup" id="G1SRA2">
    <property type="interactions" value="32"/>
</dbReference>
<dbReference type="EMBL" id="AAGW02059956">
    <property type="status" value="NOT_ANNOTATED_CDS"/>
    <property type="molecule type" value="Genomic_DNA"/>
</dbReference>
<feature type="active site" evidence="20">
    <location>
        <position position="111"/>
    </location>
</feature>
<evidence type="ECO:0000256" key="20">
    <source>
        <dbReference type="PIRSR" id="PIRSR601211-1"/>
    </source>
</evidence>
<dbReference type="Ensembl" id="ENSOCUT00000006581.3">
    <property type="protein sequence ID" value="ENSOCUP00000005688.3"/>
    <property type="gene ID" value="ENSOCUG00000006582.4"/>
</dbReference>
<dbReference type="HOGENOM" id="CLU_090683_3_0_1"/>
<evidence type="ECO:0000256" key="1">
    <source>
        <dbReference type="ARBA" id="ARBA00004450"/>
    </source>
</evidence>
<dbReference type="InterPro" id="IPR033113">
    <property type="entry name" value="PLA2_histidine"/>
</dbReference>
<comment type="catalytic activity">
    <reaction evidence="15">
        <text>1-hexadecanoyl-2-(5Z,8Z,11Z,14Z-eicosatetraenoyl)-sn-glycero-3-phosphoethanolamine + H2O = 1-hexadecanoyl-sn-glycero-3-phosphoethanolamine + (5Z,8Z,11Z,14Z)-eicosatetraenoate + H(+)</text>
        <dbReference type="Rhea" id="RHEA:40431"/>
        <dbReference type="ChEBI" id="CHEBI:15377"/>
        <dbReference type="ChEBI" id="CHEBI:15378"/>
        <dbReference type="ChEBI" id="CHEBI:32395"/>
        <dbReference type="ChEBI" id="CHEBI:73004"/>
        <dbReference type="ChEBI" id="CHEBI:73009"/>
    </reaction>
    <physiologicalReaction direction="left-to-right" evidence="15">
        <dbReference type="Rhea" id="RHEA:40432"/>
    </physiologicalReaction>
</comment>
<comment type="catalytic activity">
    <reaction evidence="9">
        <text>1-hexadecanoyl-2-(4Z,7Z,10Z,13Z,16Z,19Z-docosahexaenoyl)-sn-glycero-3-phosphocholine + H2O = (4Z,7Z,10Z,13Z,16Z,19Z)-docosahexaenoate + 1-hexadecanoyl-sn-glycero-3-phosphocholine + H(+)</text>
        <dbReference type="Rhea" id="RHEA:41231"/>
        <dbReference type="ChEBI" id="CHEBI:15377"/>
        <dbReference type="ChEBI" id="CHEBI:15378"/>
        <dbReference type="ChEBI" id="CHEBI:72998"/>
        <dbReference type="ChEBI" id="CHEBI:74963"/>
        <dbReference type="ChEBI" id="CHEBI:77016"/>
    </reaction>
    <physiologicalReaction direction="left-to-right" evidence="9">
        <dbReference type="Rhea" id="RHEA:41232"/>
    </physiologicalReaction>
</comment>
<dbReference type="GO" id="GO:0042742">
    <property type="term" value="P:defense response to bacterium"/>
    <property type="evidence" value="ECO:0007669"/>
    <property type="project" value="UniProtKB-KW"/>
</dbReference>
<dbReference type="AlphaFoldDB" id="G1SRA2"/>
<comment type="catalytic activity">
    <reaction evidence="12">
        <text>1,2-dihexadecanoyl-sn-glycero-3-phospho-(1'-sn-glycerol) + H2O = 1-hexadecanoyl-sn-glycero-3-phospho-(1'-sn-glycerol) + hexadecanoate + H(+)</text>
        <dbReference type="Rhea" id="RHEA:45472"/>
        <dbReference type="ChEBI" id="CHEBI:7896"/>
        <dbReference type="ChEBI" id="CHEBI:15377"/>
        <dbReference type="ChEBI" id="CHEBI:15378"/>
        <dbReference type="ChEBI" id="CHEBI:72829"/>
        <dbReference type="ChEBI" id="CHEBI:75158"/>
    </reaction>
    <physiologicalReaction direction="left-to-right" evidence="12">
        <dbReference type="Rhea" id="RHEA:45473"/>
    </physiologicalReaction>
</comment>
<keyword evidence="28" id="KW-1185">Reference proteome</keyword>
<dbReference type="InterPro" id="IPR036444">
    <property type="entry name" value="PLipase_A2_dom_sf"/>
</dbReference>
<evidence type="ECO:0000256" key="18">
    <source>
        <dbReference type="ARBA" id="ARBA00049039"/>
    </source>
</evidence>
<reference evidence="27" key="3">
    <citation type="submission" date="2025-09" db="UniProtKB">
        <authorList>
            <consortium name="Ensembl"/>
        </authorList>
    </citation>
    <scope>IDENTIFICATION</scope>
    <source>
        <strain evidence="27">Thorbecke</strain>
    </source>
</reference>
<dbReference type="CDD" id="cd00125">
    <property type="entry name" value="PLA2c"/>
    <property type="match status" value="1"/>
</dbReference>
<evidence type="ECO:0000256" key="9">
    <source>
        <dbReference type="ARBA" id="ARBA00036719"/>
    </source>
</evidence>
<evidence type="ECO:0000256" key="17">
    <source>
        <dbReference type="ARBA" id="ARBA00048699"/>
    </source>
</evidence>
<keyword evidence="21" id="KW-0479">Metal-binding</keyword>
<keyword evidence="24" id="KW-0732">Signal</keyword>
<dbReference type="GO" id="GO:0042130">
    <property type="term" value="P:negative regulation of T cell proliferation"/>
    <property type="evidence" value="ECO:0007669"/>
    <property type="project" value="TreeGrafter"/>
</dbReference>
<dbReference type="PANTHER" id="PTHR11716">
    <property type="entry name" value="PHOSPHOLIPASE A2 FAMILY MEMBER"/>
    <property type="match status" value="1"/>
</dbReference>
<evidence type="ECO:0000256" key="5">
    <source>
        <dbReference type="ARBA" id="ARBA00022638"/>
    </source>
</evidence>
<feature type="binding site" evidence="21">
    <location>
        <position position="68"/>
    </location>
    <ligand>
        <name>Ca(2+)</name>
        <dbReference type="ChEBI" id="CHEBI:29108"/>
    </ligand>
</feature>
<evidence type="ECO:0000256" key="22">
    <source>
        <dbReference type="PIRSR" id="PIRSR601211-3"/>
    </source>
</evidence>
<protein>
    <recommendedName>
        <fullName evidence="24">Phospholipase A2</fullName>
        <ecNumber evidence="24">3.1.1.4</ecNumber>
    </recommendedName>
</protein>
<evidence type="ECO:0000313" key="27">
    <source>
        <dbReference type="Ensembl" id="ENSOCUP00000005688.3"/>
    </source>
</evidence>
<comment type="cofactor">
    <cofactor evidence="21">
        <name>Ca(2+)</name>
        <dbReference type="ChEBI" id="CHEBI:29108"/>
    </cofactor>
    <text evidence="21">Binds 1 Ca(2+) ion per subunit.</text>
</comment>
<comment type="catalytic activity">
    <reaction evidence="8">
        <text>1-hexadecanoyl-2-(9Z,12Z-octadecadienoyl)-sn-glycero-3-phosphocholine + H2O = (9Z,12Z)-octadecadienoate + 1-hexadecanoyl-sn-glycero-3-phosphocholine + H(+)</text>
        <dbReference type="Rhea" id="RHEA:40811"/>
        <dbReference type="ChEBI" id="CHEBI:15377"/>
        <dbReference type="ChEBI" id="CHEBI:15378"/>
        <dbReference type="ChEBI" id="CHEBI:30245"/>
        <dbReference type="ChEBI" id="CHEBI:72998"/>
        <dbReference type="ChEBI" id="CHEBI:73002"/>
    </reaction>
    <physiologicalReaction direction="left-to-right" evidence="8">
        <dbReference type="Rhea" id="RHEA:40812"/>
    </physiologicalReaction>
</comment>
<dbReference type="Gene3D" id="1.20.90.10">
    <property type="entry name" value="Phospholipase A2 domain"/>
    <property type="match status" value="1"/>
</dbReference>
<evidence type="ECO:0000256" key="12">
    <source>
        <dbReference type="ARBA" id="ARBA00048080"/>
    </source>
</evidence>
<feature type="compositionally biased region" description="Basic and acidic residues" evidence="25">
    <location>
        <begin position="160"/>
        <end position="172"/>
    </location>
</feature>
<dbReference type="InParanoid" id="G1SRA2"/>
<comment type="catalytic activity">
    <reaction evidence="14">
        <text>1,2-dihexadecanoyl-sn-glycero-3-phosphocholine + H2O = 1-hexadecanoyl-sn-glycero-3-phosphocholine + hexadecanoate + H(+)</text>
        <dbReference type="Rhea" id="RHEA:41223"/>
        <dbReference type="ChEBI" id="CHEBI:7896"/>
        <dbReference type="ChEBI" id="CHEBI:15377"/>
        <dbReference type="ChEBI" id="CHEBI:15378"/>
        <dbReference type="ChEBI" id="CHEBI:72998"/>
        <dbReference type="ChEBI" id="CHEBI:72999"/>
    </reaction>
    <physiologicalReaction direction="left-to-right" evidence="14">
        <dbReference type="Rhea" id="RHEA:41224"/>
    </physiologicalReaction>
</comment>
<feature type="disulfide bond" evidence="22">
    <location>
        <begin position="70"/>
        <end position="110"/>
    </location>
</feature>
<feature type="active site" evidence="20">
    <location>
        <position position="67"/>
    </location>
</feature>
<dbReference type="PROSITE" id="PS00118">
    <property type="entry name" value="PA2_HIS"/>
    <property type="match status" value="1"/>
</dbReference>
<organism evidence="27 28">
    <name type="scientific">Oryctolagus cuniculus</name>
    <name type="common">Rabbit</name>
    <dbReference type="NCBI Taxonomy" id="9986"/>
    <lineage>
        <taxon>Eukaryota</taxon>
        <taxon>Metazoa</taxon>
        <taxon>Chordata</taxon>
        <taxon>Craniata</taxon>
        <taxon>Vertebrata</taxon>
        <taxon>Euteleostomi</taxon>
        <taxon>Mammalia</taxon>
        <taxon>Eutheria</taxon>
        <taxon>Euarchontoglires</taxon>
        <taxon>Glires</taxon>
        <taxon>Lagomorpha</taxon>
        <taxon>Leporidae</taxon>
        <taxon>Oryctolagus</taxon>
    </lineage>
</organism>
<feature type="binding site" evidence="21">
    <location>
        <position position="49"/>
    </location>
    <ligand>
        <name>Ca(2+)</name>
        <dbReference type="ChEBI" id="CHEBI:29108"/>
    </ligand>
</feature>
<evidence type="ECO:0000256" key="6">
    <source>
        <dbReference type="ARBA" id="ARBA00022837"/>
    </source>
</evidence>
<evidence type="ECO:0000256" key="24">
    <source>
        <dbReference type="RuleBase" id="RU361236"/>
    </source>
</evidence>
<evidence type="ECO:0000256" key="7">
    <source>
        <dbReference type="ARBA" id="ARBA00023157"/>
    </source>
</evidence>
<comment type="subcellular location">
    <subcellularLocation>
        <location evidence="1">Mitochondrion outer membrane</location>
        <topology evidence="1">Peripheral membrane protein</topology>
    </subcellularLocation>
    <subcellularLocation>
        <location evidence="2 24">Secreted</location>
    </subcellularLocation>
</comment>
<feature type="chain" id="PRO_5023974434" description="Phospholipase A2" evidence="24">
    <location>
        <begin position="21"/>
        <end position="172"/>
    </location>
</feature>
<evidence type="ECO:0000256" key="8">
    <source>
        <dbReference type="ARBA" id="ARBA00023408"/>
    </source>
</evidence>
<comment type="catalytic activity">
    <reaction evidence="13">
        <text>N-hexadecanoyl-1,2-di-(9Z-octadecenoyl)-sn-glycero-3-phosphoethanolamine + H2O = N-hexadecanoyl-1-(9Z-octadecenoyl)-sn-glycero-3-phosphoethanolamine + (9Z)-octadecenoate + H(+)</text>
        <dbReference type="Rhea" id="RHEA:45424"/>
        <dbReference type="ChEBI" id="CHEBI:15377"/>
        <dbReference type="ChEBI" id="CHEBI:15378"/>
        <dbReference type="ChEBI" id="CHEBI:30823"/>
        <dbReference type="ChEBI" id="CHEBI:78097"/>
        <dbReference type="ChEBI" id="CHEBI:85217"/>
    </reaction>
    <physiologicalReaction direction="left-to-right" evidence="13">
        <dbReference type="Rhea" id="RHEA:45425"/>
    </physiologicalReaction>
</comment>
<dbReference type="EMBL" id="AAGW02059955">
    <property type="status" value="NOT_ANNOTATED_CDS"/>
    <property type="molecule type" value="Genomic_DNA"/>
</dbReference>
<keyword evidence="24" id="KW-0378">Hydrolase</keyword>
<dbReference type="GO" id="GO:0047498">
    <property type="term" value="F:calcium-dependent phospholipase A2 activity"/>
    <property type="evidence" value="ECO:0007669"/>
    <property type="project" value="TreeGrafter"/>
</dbReference>
<dbReference type="GO" id="GO:0005576">
    <property type="term" value="C:extracellular region"/>
    <property type="evidence" value="ECO:0007669"/>
    <property type="project" value="UniProtKB-SubCell"/>
</dbReference>
<dbReference type="GO" id="GO:0005741">
    <property type="term" value="C:mitochondrial outer membrane"/>
    <property type="evidence" value="ECO:0007669"/>
    <property type="project" value="UniProtKB-SubCell"/>
</dbReference>
<dbReference type="SMART" id="SM00085">
    <property type="entry name" value="PA2c"/>
    <property type="match status" value="1"/>
</dbReference>
<name>G1SRA2_RABIT</name>
<evidence type="ECO:0000256" key="16">
    <source>
        <dbReference type="ARBA" id="ARBA00048613"/>
    </source>
</evidence>
<evidence type="ECO:0000256" key="14">
    <source>
        <dbReference type="ARBA" id="ARBA00048227"/>
    </source>
</evidence>
<evidence type="ECO:0000256" key="10">
    <source>
        <dbReference type="ARBA" id="ARBA00036775"/>
    </source>
</evidence>
<comment type="catalytic activity">
    <reaction evidence="17">
        <text>1-hexadecanoyl-2-(9Z-octadecenoyl)-sn-glycero-3-phosphocholine + H2O = 1-hexadecanoyl-sn-glycero-3-phosphocholine + (9Z)-octadecenoate + H(+)</text>
        <dbReference type="Rhea" id="RHEA:38779"/>
        <dbReference type="ChEBI" id="CHEBI:15377"/>
        <dbReference type="ChEBI" id="CHEBI:15378"/>
        <dbReference type="ChEBI" id="CHEBI:30823"/>
        <dbReference type="ChEBI" id="CHEBI:72998"/>
        <dbReference type="ChEBI" id="CHEBI:73001"/>
    </reaction>
    <physiologicalReaction direction="left-to-right" evidence="17">
        <dbReference type="Rhea" id="RHEA:38780"/>
    </physiologicalReaction>
</comment>
<evidence type="ECO:0000256" key="11">
    <source>
        <dbReference type="ARBA" id="ARBA00048015"/>
    </source>
</evidence>
<dbReference type="InterPro" id="IPR033112">
    <property type="entry name" value="PLA2_Asp_AS"/>
</dbReference>
<dbReference type="Pfam" id="PF00068">
    <property type="entry name" value="Phospholip_A2_1"/>
    <property type="match status" value="1"/>
</dbReference>
<comment type="catalytic activity">
    <reaction evidence="24">
        <text>a 1,2-diacyl-sn-glycero-3-phosphocholine + H2O = a 1-acyl-sn-glycero-3-phosphocholine + a fatty acid + H(+)</text>
        <dbReference type="Rhea" id="RHEA:15801"/>
        <dbReference type="ChEBI" id="CHEBI:15377"/>
        <dbReference type="ChEBI" id="CHEBI:15378"/>
        <dbReference type="ChEBI" id="CHEBI:28868"/>
        <dbReference type="ChEBI" id="CHEBI:57643"/>
        <dbReference type="ChEBI" id="CHEBI:58168"/>
        <dbReference type="EC" id="3.1.1.4"/>
    </reaction>
</comment>
<feature type="disulfide bond" evidence="22">
    <location>
        <begin position="48"/>
        <end position="64"/>
    </location>
</feature>
<evidence type="ECO:0000256" key="3">
    <source>
        <dbReference type="ARBA" id="ARBA00007056"/>
    </source>
</evidence>
<dbReference type="GeneTree" id="ENSGT00940000155096"/>
<evidence type="ECO:0000313" key="28">
    <source>
        <dbReference type="Proteomes" id="UP000001811"/>
    </source>
</evidence>
<dbReference type="GO" id="GO:0050482">
    <property type="term" value="P:arachidonate secretion"/>
    <property type="evidence" value="ECO:0007669"/>
    <property type="project" value="InterPro"/>
</dbReference>
<dbReference type="GO" id="GO:0016042">
    <property type="term" value="P:lipid catabolic process"/>
    <property type="evidence" value="ECO:0007669"/>
    <property type="project" value="InterPro"/>
</dbReference>
<dbReference type="FunFam" id="1.20.90.10:FF:000001">
    <property type="entry name" value="Basic phospholipase A2 homolog"/>
    <property type="match status" value="1"/>
</dbReference>
<dbReference type="Proteomes" id="UP000001811">
    <property type="component" value="Chromosome 13"/>
</dbReference>
<evidence type="ECO:0000259" key="26">
    <source>
        <dbReference type="SMART" id="SM00085"/>
    </source>
</evidence>
<dbReference type="PANTHER" id="PTHR11716:SF9">
    <property type="entry name" value="PHOSPHOLIPASE A2, MEMBRANE ASSOCIATED"/>
    <property type="match status" value="1"/>
</dbReference>